<keyword evidence="1" id="KW-1133">Transmembrane helix</keyword>
<keyword evidence="5" id="KW-1185">Reference proteome</keyword>
<dbReference type="Pfam" id="PF16344">
    <property type="entry name" value="FecR_C"/>
    <property type="match status" value="1"/>
</dbReference>
<dbReference type="Proteomes" id="UP000430202">
    <property type="component" value="Unassembled WGS sequence"/>
</dbReference>
<sequence>MTEKEVKILMTKFLNGTITANEEKLLEKFDASLIIENEDRVFKSDDNKKQLGQKLLHRIHSKQNKKSKKPWLKVAAAIAVVINLGVVAYFGLNADNKVPETVSQIVETTDWGKRKDFVLSDGTEIKLNSGSTISFPEKFIGNTREVTLIGEAFFNVAKNPDKPFIIKSGDLCTTVLGTSFNINAYPKSDDISVTVATGKVQIGAKNSMVYLLPNEQGVFHKKSDSISKNDVDTNSLINWQKGLLKFNDITVKEALGMLEKWYGVTFVIHDDQPLDCHITASFDNETLSNVLESITYVKKDLSFKPLKNNTILIKGKCRDNNQ</sequence>
<dbReference type="GO" id="GO:0016989">
    <property type="term" value="F:sigma factor antagonist activity"/>
    <property type="evidence" value="ECO:0007669"/>
    <property type="project" value="TreeGrafter"/>
</dbReference>
<dbReference type="Gene3D" id="2.60.120.1440">
    <property type="match status" value="1"/>
</dbReference>
<dbReference type="PANTHER" id="PTHR30273:SF2">
    <property type="entry name" value="PROTEIN FECR"/>
    <property type="match status" value="1"/>
</dbReference>
<dbReference type="PANTHER" id="PTHR30273">
    <property type="entry name" value="PERIPLASMIC SIGNAL SENSOR AND SIGMA FACTOR ACTIVATOR FECR-RELATED"/>
    <property type="match status" value="1"/>
</dbReference>
<dbReference type="InterPro" id="IPR012373">
    <property type="entry name" value="Ferrdict_sens_TM"/>
</dbReference>
<feature type="domain" description="Protein FecR C-terminal" evidence="3">
    <location>
        <begin position="244"/>
        <end position="313"/>
    </location>
</feature>
<protein>
    <recommendedName>
        <fullName evidence="6">FecR family protein</fullName>
    </recommendedName>
</protein>
<dbReference type="EMBL" id="CABWLR010000003">
    <property type="protein sequence ID" value="VXB80116.1"/>
    <property type="molecule type" value="Genomic_DNA"/>
</dbReference>
<evidence type="ECO:0000313" key="4">
    <source>
        <dbReference type="EMBL" id="VXB80116.1"/>
    </source>
</evidence>
<evidence type="ECO:0000313" key="5">
    <source>
        <dbReference type="Proteomes" id="UP000430202"/>
    </source>
</evidence>
<proteinExistence type="predicted"/>
<organism evidence="4 5">
    <name type="scientific">Maribacter litoralis</name>
    <dbReference type="NCBI Taxonomy" id="2059726"/>
    <lineage>
        <taxon>Bacteria</taxon>
        <taxon>Pseudomonadati</taxon>
        <taxon>Bacteroidota</taxon>
        <taxon>Flavobacteriia</taxon>
        <taxon>Flavobacteriales</taxon>
        <taxon>Flavobacteriaceae</taxon>
        <taxon>Maribacter</taxon>
    </lineage>
</organism>
<gene>
    <name evidence="4" type="ORF">MARI151_30631</name>
</gene>
<keyword evidence="1" id="KW-0472">Membrane</keyword>
<evidence type="ECO:0008006" key="6">
    <source>
        <dbReference type="Google" id="ProtNLM"/>
    </source>
</evidence>
<dbReference type="Gene3D" id="3.55.50.30">
    <property type="match status" value="1"/>
</dbReference>
<feature type="transmembrane region" description="Helical" evidence="1">
    <location>
        <begin position="71"/>
        <end position="92"/>
    </location>
</feature>
<evidence type="ECO:0000259" key="3">
    <source>
        <dbReference type="Pfam" id="PF16344"/>
    </source>
</evidence>
<dbReference type="InterPro" id="IPR006860">
    <property type="entry name" value="FecR"/>
</dbReference>
<dbReference type="RefSeq" id="WP_159303159.1">
    <property type="nucleotide sequence ID" value="NZ_LR733271.1"/>
</dbReference>
<dbReference type="AlphaFoldDB" id="A0A653TH38"/>
<feature type="domain" description="FecR protein" evidence="2">
    <location>
        <begin position="108"/>
        <end position="201"/>
    </location>
</feature>
<accession>A0A653TH38</accession>
<evidence type="ECO:0000259" key="2">
    <source>
        <dbReference type="Pfam" id="PF04773"/>
    </source>
</evidence>
<evidence type="ECO:0000256" key="1">
    <source>
        <dbReference type="SAM" id="Phobius"/>
    </source>
</evidence>
<keyword evidence="1" id="KW-0812">Transmembrane</keyword>
<dbReference type="Pfam" id="PF04773">
    <property type="entry name" value="FecR"/>
    <property type="match status" value="1"/>
</dbReference>
<reference evidence="4 5" key="1">
    <citation type="submission" date="2019-10" db="EMBL/GenBank/DDBJ databases">
        <authorList>
            <person name="Karimi E."/>
        </authorList>
    </citation>
    <scope>NUCLEOTIDE SEQUENCE [LARGE SCALE GENOMIC DNA]</scope>
    <source>
        <strain evidence="4">Maribacter sp. 151</strain>
    </source>
</reference>
<dbReference type="InterPro" id="IPR032508">
    <property type="entry name" value="FecR_C"/>
</dbReference>
<name>A0A653TH38_9FLAO</name>